<gene>
    <name evidence="1" type="ORF">R5W23_002078</name>
</gene>
<organism evidence="1 2">
    <name type="scientific">Gemmata algarum</name>
    <dbReference type="NCBI Taxonomy" id="2975278"/>
    <lineage>
        <taxon>Bacteria</taxon>
        <taxon>Pseudomonadati</taxon>
        <taxon>Planctomycetota</taxon>
        <taxon>Planctomycetia</taxon>
        <taxon>Gemmatales</taxon>
        <taxon>Gemmataceae</taxon>
        <taxon>Gemmata</taxon>
    </lineage>
</organism>
<dbReference type="Pfam" id="PF07617">
    <property type="entry name" value="DUF1579"/>
    <property type="match status" value="1"/>
</dbReference>
<sequence>MHAEPQHEHKWLEQLVGEWVMEMKGDGGPDQSPTKPTGTETVRSLGVWVQCEGTSVMPDGSPARTVMTLGYDPAKKKFVGTFIGSMMTNLWVYEGELDAAGKVLTLDADGPNFTDPTKTAKYKDAIEIVAPDHRILTSRFLGDDGQWHHFCTAHYRRKV</sequence>
<dbReference type="InterPro" id="IPR011473">
    <property type="entry name" value="DUF1579"/>
</dbReference>
<protein>
    <submittedName>
        <fullName evidence="1">DUF1579 domain-containing protein</fullName>
    </submittedName>
</protein>
<evidence type="ECO:0000313" key="1">
    <source>
        <dbReference type="EMBL" id="MDY3560830.1"/>
    </source>
</evidence>
<dbReference type="RefSeq" id="WP_320687346.1">
    <property type="nucleotide sequence ID" value="NZ_JAXBLV010000184.1"/>
</dbReference>
<dbReference type="EMBL" id="JAXBLV010000184">
    <property type="protein sequence ID" value="MDY3560830.1"/>
    <property type="molecule type" value="Genomic_DNA"/>
</dbReference>
<proteinExistence type="predicted"/>
<dbReference type="Proteomes" id="UP001272242">
    <property type="component" value="Unassembled WGS sequence"/>
</dbReference>
<name>A0ABU5EZU4_9BACT</name>
<comment type="caution">
    <text evidence="1">The sequence shown here is derived from an EMBL/GenBank/DDBJ whole genome shotgun (WGS) entry which is preliminary data.</text>
</comment>
<accession>A0ABU5EZU4</accession>
<reference evidence="2" key="1">
    <citation type="journal article" date="2023" name="Mar. Drugs">
        <title>Gemmata algarum, a Novel Planctomycete Isolated from an Algal Mat, Displays Antimicrobial Activity.</title>
        <authorList>
            <person name="Kumar G."/>
            <person name="Kallscheuer N."/>
            <person name="Kashif M."/>
            <person name="Ahamad S."/>
            <person name="Jagadeeshwari U."/>
            <person name="Pannikurungottu S."/>
            <person name="Haufschild T."/>
            <person name="Kabuu M."/>
            <person name="Sasikala C."/>
            <person name="Jogler C."/>
            <person name="Ramana C."/>
        </authorList>
    </citation>
    <scope>NUCLEOTIDE SEQUENCE [LARGE SCALE GENOMIC DNA]</scope>
    <source>
        <strain evidence="2">JC673</strain>
    </source>
</reference>
<evidence type="ECO:0000313" key="2">
    <source>
        <dbReference type="Proteomes" id="UP001272242"/>
    </source>
</evidence>
<keyword evidence="2" id="KW-1185">Reference proteome</keyword>